<dbReference type="Proteomes" id="UP000651271">
    <property type="component" value="Unassembled WGS sequence"/>
</dbReference>
<evidence type="ECO:0000259" key="4">
    <source>
        <dbReference type="Pfam" id="PF00703"/>
    </source>
</evidence>
<dbReference type="PANTHER" id="PTHR42732">
    <property type="entry name" value="BETA-GALACTOSIDASE"/>
    <property type="match status" value="1"/>
</dbReference>
<dbReference type="Gene3D" id="2.60.40.10">
    <property type="entry name" value="Immunoglobulins"/>
    <property type="match status" value="3"/>
</dbReference>
<proteinExistence type="inferred from homology"/>
<evidence type="ECO:0000259" key="5">
    <source>
        <dbReference type="Pfam" id="PF16355"/>
    </source>
</evidence>
<sequence length="986" mass="112505">MRHIGLTYFLTVCFSFFVYTIYAQDSKVYSLNAEWRLHIGDIKDAEKESFNDSIWKQVTLPHAWNENESFAKAIHEHSTNIVWYRKHLILPTNVPLDKVFLEFEGARQGAEVYLNGQFIGRHENGVMAFGMDISKAIKRTQKNIIAVRTDNSWSYREKATNSTFQWNDRNFNANYGGLPKNVWIHFKPRVYQTLPLFSNLGTTGVYTYAKNIDVKKRKLDLFVESQVKNESNQAQSGKYSVEVRDADGKLVKEFSQPYSIASGQTKILVAKAQLQNVNFWNWGYGYLYTITTKINNTANTNDIVETKTGFRKTAFSGGMVYLNDQVLMMKGYAQRTSNEWPAVGLSVAPWLSDFSNRLMVESNANLVRWMHVTPWKQDVESCDRVGLMQMLPAGDSEKDVTGRRWEQRKEVMRDAIIYYRNNPSVLLYESGNESISEEHMDEMKVIRDQYDPHGGRAIGSREMLDSKIAEYGGEMLYINKSARHPMIATEYMRDEALRKYWDEYTYPYHKNGEGPLYKGNDASDYNRNQDSFAIEAVNRWYEYYKVRPGTGDRVSSGGLNIIFSDSNTHFRGKENYRRSGEVDAMRIPKDAFYAHQVMWNGWVEPDPKGLHIVGHWNYAEGTIKDVHVISAGEKVDLFINEKKIGEGQRSLEFLFNFPNVKFEKGTLKAISYDASGTKLNEKILRTASEPYRLKLTYQHGKNGLYADGNDMVLVEVEVLDKEGNRCPTATNMIDFKFIGPMEWKGGIAQGSNNFILAESLPVEAGVNRVLLRTLYNQTGEVKLTAHANGLLSDEVSWKVEPIIINNGLFEKSSKLNLPSNLDRGEGLSESPLKVKRITLPIKFATAGANQDKVVASFDDNELSDWVNDGKMQTAWIEYNLSKTDFIDEIDVKLNNFRSRAYPLEIYIDDKLVTDIVTKTTLGYYTITLPRTKGQKVKIKLKGASYTAQENLHAEIGGKRLDDGVSRNDANAKGTLSIIEIDIHKKL</sequence>
<dbReference type="Pfam" id="PF22666">
    <property type="entry name" value="Glyco_hydro_2_N2"/>
    <property type="match status" value="1"/>
</dbReference>
<dbReference type="InterPro" id="IPR008979">
    <property type="entry name" value="Galactose-bd-like_sf"/>
</dbReference>
<protein>
    <submittedName>
        <fullName evidence="8">DUF4982 domain-containing protein</fullName>
    </submittedName>
</protein>
<dbReference type="Gene3D" id="2.60.120.260">
    <property type="entry name" value="Galactose-binding domain-like"/>
    <property type="match status" value="2"/>
</dbReference>
<dbReference type="Gene3D" id="3.20.20.80">
    <property type="entry name" value="Glycosidases"/>
    <property type="match status" value="1"/>
</dbReference>
<dbReference type="PANTHER" id="PTHR42732:SF1">
    <property type="entry name" value="BETA-MANNOSIDASE"/>
    <property type="match status" value="1"/>
</dbReference>
<dbReference type="InterPro" id="IPR013783">
    <property type="entry name" value="Ig-like_fold"/>
</dbReference>
<dbReference type="InterPro" id="IPR036156">
    <property type="entry name" value="Beta-gal/glucu_dom_sf"/>
</dbReference>
<dbReference type="InterPro" id="IPR032311">
    <property type="entry name" value="DUF4982"/>
</dbReference>
<feature type="domain" description="DUF4982" evidence="5">
    <location>
        <begin position="621"/>
        <end position="678"/>
    </location>
</feature>
<dbReference type="SUPFAM" id="SSF49785">
    <property type="entry name" value="Galactose-binding domain-like"/>
    <property type="match status" value="1"/>
</dbReference>
<keyword evidence="9" id="KW-1185">Reference proteome</keyword>
<gene>
    <name evidence="8" type="ORF">H8B04_03390</name>
</gene>
<keyword evidence="3" id="KW-0326">Glycosidase</keyword>
<comment type="similarity">
    <text evidence="1">Belongs to the glycosyl hydrolase 2 family.</text>
</comment>
<name>A0ABR7YBE2_9SPHI</name>
<evidence type="ECO:0000256" key="2">
    <source>
        <dbReference type="ARBA" id="ARBA00022801"/>
    </source>
</evidence>
<reference evidence="8 9" key="1">
    <citation type="submission" date="2020-08" db="EMBL/GenBank/DDBJ databases">
        <title>Sphingobacterium sp. DN04309 isolated from aquaculture water.</title>
        <authorList>
            <person name="Zhang M."/>
        </authorList>
    </citation>
    <scope>NUCLEOTIDE SEQUENCE [LARGE SCALE GENOMIC DNA]</scope>
    <source>
        <strain evidence="8 9">DN04309</strain>
    </source>
</reference>
<dbReference type="InterPro" id="IPR054593">
    <property type="entry name" value="Beta-mannosidase-like_N2"/>
</dbReference>
<feature type="domain" description="Beta-mannosidase-like galactose-binding" evidence="7">
    <location>
        <begin position="79"/>
        <end position="167"/>
    </location>
</feature>
<feature type="domain" description="Glycoside hydrolase family 2" evidence="6">
    <location>
        <begin position="701"/>
        <end position="795"/>
    </location>
</feature>
<dbReference type="InterPro" id="IPR017853">
    <property type="entry name" value="GH"/>
</dbReference>
<dbReference type="Pfam" id="PF18565">
    <property type="entry name" value="Glyco_hydro2_C5"/>
    <property type="match status" value="1"/>
</dbReference>
<evidence type="ECO:0000256" key="3">
    <source>
        <dbReference type="ARBA" id="ARBA00023295"/>
    </source>
</evidence>
<keyword evidence="2" id="KW-0378">Hydrolase</keyword>
<dbReference type="EMBL" id="JACOIJ010000004">
    <property type="protein sequence ID" value="MBD1428620.1"/>
    <property type="molecule type" value="Genomic_DNA"/>
</dbReference>
<evidence type="ECO:0000313" key="9">
    <source>
        <dbReference type="Proteomes" id="UP000651271"/>
    </source>
</evidence>
<dbReference type="InterPro" id="IPR006102">
    <property type="entry name" value="Ig-like_GH2"/>
</dbReference>
<dbReference type="Pfam" id="PF16355">
    <property type="entry name" value="DUF4982"/>
    <property type="match status" value="1"/>
</dbReference>
<dbReference type="InterPro" id="IPR051913">
    <property type="entry name" value="GH2_Domain-Containing"/>
</dbReference>
<dbReference type="Pfam" id="PF00703">
    <property type="entry name" value="Glyco_hydro_2"/>
    <property type="match status" value="1"/>
</dbReference>
<evidence type="ECO:0000256" key="1">
    <source>
        <dbReference type="ARBA" id="ARBA00007401"/>
    </source>
</evidence>
<dbReference type="SUPFAM" id="SSF51445">
    <property type="entry name" value="(Trans)glycosidases"/>
    <property type="match status" value="1"/>
</dbReference>
<accession>A0ABR7YBE2</accession>
<evidence type="ECO:0000259" key="6">
    <source>
        <dbReference type="Pfam" id="PF18565"/>
    </source>
</evidence>
<comment type="caution">
    <text evidence="8">The sequence shown here is derived from an EMBL/GenBank/DDBJ whole genome shotgun (WGS) entry which is preliminary data.</text>
</comment>
<evidence type="ECO:0000313" key="8">
    <source>
        <dbReference type="EMBL" id="MBD1428620.1"/>
    </source>
</evidence>
<dbReference type="InterPro" id="IPR040605">
    <property type="entry name" value="Glyco_hydro2_dom5"/>
</dbReference>
<evidence type="ECO:0000259" key="7">
    <source>
        <dbReference type="Pfam" id="PF22666"/>
    </source>
</evidence>
<feature type="domain" description="Glycoside hydrolase family 2 immunoglobulin-like beta-sandwich" evidence="4">
    <location>
        <begin position="215"/>
        <end position="311"/>
    </location>
</feature>
<organism evidence="8 9">
    <name type="scientific">Sphingobacterium litopenaei</name>
    <dbReference type="NCBI Taxonomy" id="2763500"/>
    <lineage>
        <taxon>Bacteria</taxon>
        <taxon>Pseudomonadati</taxon>
        <taxon>Bacteroidota</taxon>
        <taxon>Sphingobacteriia</taxon>
        <taxon>Sphingobacteriales</taxon>
        <taxon>Sphingobacteriaceae</taxon>
        <taxon>Sphingobacterium</taxon>
    </lineage>
</organism>
<dbReference type="SUPFAM" id="SSF49303">
    <property type="entry name" value="beta-Galactosidase/glucuronidase domain"/>
    <property type="match status" value="1"/>
</dbReference>